<evidence type="ECO:0000256" key="1">
    <source>
        <dbReference type="SAM" id="Phobius"/>
    </source>
</evidence>
<dbReference type="OrthoDB" id="198456at2"/>
<evidence type="ECO:0000313" key="4">
    <source>
        <dbReference type="Proteomes" id="UP000057737"/>
    </source>
</evidence>
<feature type="transmembrane region" description="Helical" evidence="1">
    <location>
        <begin position="167"/>
        <end position="188"/>
    </location>
</feature>
<protein>
    <recommendedName>
        <fullName evidence="2">GYF domain-containing protein</fullName>
    </recommendedName>
</protein>
<reference evidence="3 4" key="1">
    <citation type="submission" date="2015-11" db="EMBL/GenBank/DDBJ databases">
        <title>Draft Genome Sequence of the Strain BR 10303 (Bradyrhizobium sp.) isolated from nodules of Centrolobium paraense.</title>
        <authorList>
            <person name="Zelli J.E."/>
            <person name="Simoes-Araujo J.L."/>
            <person name="Barauna A.C."/>
            <person name="Silva K."/>
        </authorList>
    </citation>
    <scope>NUCLEOTIDE SEQUENCE [LARGE SCALE GENOMIC DNA]</scope>
    <source>
        <strain evidence="3 4">BR 10303</strain>
    </source>
</reference>
<evidence type="ECO:0000259" key="2">
    <source>
        <dbReference type="Pfam" id="PF14237"/>
    </source>
</evidence>
<dbReference type="InterPro" id="IPR025640">
    <property type="entry name" value="GYF_2"/>
</dbReference>
<keyword evidence="1" id="KW-1133">Transmembrane helix</keyword>
<name>A0A109JBF7_9BRAD</name>
<organism evidence="3 4">
    <name type="scientific">Bradyrhizobium macuxiense</name>
    <dbReference type="NCBI Taxonomy" id="1755647"/>
    <lineage>
        <taxon>Bacteria</taxon>
        <taxon>Pseudomonadati</taxon>
        <taxon>Pseudomonadota</taxon>
        <taxon>Alphaproteobacteria</taxon>
        <taxon>Hyphomicrobiales</taxon>
        <taxon>Nitrobacteraceae</taxon>
        <taxon>Bradyrhizobium</taxon>
    </lineage>
</organism>
<feature type="transmembrane region" description="Helical" evidence="1">
    <location>
        <begin position="208"/>
        <end position="235"/>
    </location>
</feature>
<feature type="transmembrane region" description="Helical" evidence="1">
    <location>
        <begin position="141"/>
        <end position="160"/>
    </location>
</feature>
<dbReference type="AlphaFoldDB" id="A0A109JBF7"/>
<feature type="transmembrane region" description="Helical" evidence="1">
    <location>
        <begin position="256"/>
        <end position="277"/>
    </location>
</feature>
<comment type="caution">
    <text evidence="3">The sequence shown here is derived from an EMBL/GenBank/DDBJ whole genome shotgun (WGS) entry which is preliminary data.</text>
</comment>
<dbReference type="Pfam" id="PF14237">
    <property type="entry name" value="GYF_2"/>
    <property type="match status" value="1"/>
</dbReference>
<dbReference type="Proteomes" id="UP000057737">
    <property type="component" value="Unassembled WGS sequence"/>
</dbReference>
<dbReference type="RefSeq" id="WP_066515002.1">
    <property type="nucleotide sequence ID" value="NZ_LNCU01000120.1"/>
</dbReference>
<feature type="transmembrane region" description="Helical" evidence="1">
    <location>
        <begin position="101"/>
        <end position="121"/>
    </location>
</feature>
<gene>
    <name evidence="3" type="ORF">AS156_22815</name>
</gene>
<dbReference type="EMBL" id="LNCU01000120">
    <property type="protein sequence ID" value="KWV45863.1"/>
    <property type="molecule type" value="Genomic_DNA"/>
</dbReference>
<sequence length="305" mass="34130">MSNRNWFYASDGQQKGPLPEAQLRDLIARGMVRPDTLVWTEGMSGWQKAGEIPGLIPSIGAPPAFPPAQAGGPSPVVASGGYSGGALSIDFGIWEFVWRSLVFAIASGFVIPLPWMLVWYLKWLIPCLHVPSRPNLSFEGSAMTIVPWFFGVVVLIVALSMTGIQSLNIVVFLLEIALYWLFLKWLVANIASNGQPLGLSFSGSFWAYLGWTLLAVISFITIIGWAWVYAAWTRWFCKNIQGTRHEVTFNGTGLEFLWRGIVTLIGISFFIPIPWVYRWMMRWIASQTALVQRGAQPAERLELRF</sequence>
<proteinExistence type="predicted"/>
<feature type="domain" description="GYF" evidence="2">
    <location>
        <begin position="6"/>
        <end position="55"/>
    </location>
</feature>
<keyword evidence="4" id="KW-1185">Reference proteome</keyword>
<keyword evidence="1" id="KW-0472">Membrane</keyword>
<keyword evidence="1" id="KW-0812">Transmembrane</keyword>
<evidence type="ECO:0000313" key="3">
    <source>
        <dbReference type="EMBL" id="KWV45863.1"/>
    </source>
</evidence>
<accession>A0A109JBF7</accession>